<evidence type="ECO:0000313" key="4">
    <source>
        <dbReference type="RefSeq" id="XP_018825688.1"/>
    </source>
</evidence>
<dbReference type="Pfam" id="PF04795">
    <property type="entry name" value="PAPA-1"/>
    <property type="match status" value="1"/>
</dbReference>
<dbReference type="OrthoDB" id="2021186at2759"/>
<keyword evidence="3" id="KW-1185">Reference proteome</keyword>
<feature type="region of interest" description="Disordered" evidence="1">
    <location>
        <begin position="231"/>
        <end position="265"/>
    </location>
</feature>
<protein>
    <submittedName>
        <fullName evidence="4 5">Uncharacterized protein LOC108994788 isoform X1</fullName>
    </submittedName>
</protein>
<feature type="domain" description="INO80 complex subunit B-like conserved region" evidence="2">
    <location>
        <begin position="333"/>
        <end position="418"/>
    </location>
</feature>
<dbReference type="GO" id="GO:0006338">
    <property type="term" value="P:chromatin remodeling"/>
    <property type="evidence" value="ECO:0007669"/>
    <property type="project" value="InterPro"/>
</dbReference>
<dbReference type="Gramene" id="Jr12_10390_p1">
    <property type="protein sequence ID" value="cds.Jr12_10390_p1"/>
    <property type="gene ID" value="Jr12_10390"/>
</dbReference>
<feature type="compositionally biased region" description="Basic and acidic residues" evidence="1">
    <location>
        <begin position="239"/>
        <end position="264"/>
    </location>
</feature>
<dbReference type="Proteomes" id="UP000235220">
    <property type="component" value="Chromosome 12"/>
</dbReference>
<reference evidence="4 5" key="1">
    <citation type="submission" date="2025-04" db="UniProtKB">
        <authorList>
            <consortium name="RefSeq"/>
        </authorList>
    </citation>
    <scope>IDENTIFICATION</scope>
    <source>
        <tissue evidence="4 5">Leaves</tissue>
    </source>
</reference>
<feature type="region of interest" description="Disordered" evidence="1">
    <location>
        <begin position="149"/>
        <end position="169"/>
    </location>
</feature>
<evidence type="ECO:0000313" key="5">
    <source>
        <dbReference type="RefSeq" id="XP_018825689.1"/>
    </source>
</evidence>
<proteinExistence type="predicted"/>
<dbReference type="InterPro" id="IPR007529">
    <property type="entry name" value="Znf_HIT"/>
</dbReference>
<dbReference type="InterPro" id="IPR006880">
    <property type="entry name" value="INO80B_C"/>
</dbReference>
<dbReference type="AlphaFoldDB" id="A0A2I4F218"/>
<dbReference type="RefSeq" id="XP_018825690.1">
    <property type="nucleotide sequence ID" value="XM_018970145.2"/>
</dbReference>
<dbReference type="PANTHER" id="PTHR21561">
    <property type="entry name" value="INO80 COMPLEX SUBUNIT B"/>
    <property type="match status" value="1"/>
</dbReference>
<dbReference type="InterPro" id="IPR029523">
    <property type="entry name" value="INO80B/Ies2"/>
</dbReference>
<dbReference type="CDD" id="cd23021">
    <property type="entry name" value="zf-HIT_IN80B"/>
    <property type="match status" value="1"/>
</dbReference>
<dbReference type="RefSeq" id="XP_018825688.1">
    <property type="nucleotide sequence ID" value="XM_018970143.2"/>
</dbReference>
<dbReference type="STRING" id="51240.A0A2I4F218"/>
<feature type="region of interest" description="Disordered" evidence="1">
    <location>
        <begin position="305"/>
        <end position="331"/>
    </location>
</feature>
<dbReference type="PANTHER" id="PTHR21561:SF16">
    <property type="entry name" value="PAPA-1-LIKE FAMILY PROTEIN _ ZINC FINGER (HIT TYPE) FAMILY PROTEIN"/>
    <property type="match status" value="1"/>
</dbReference>
<dbReference type="KEGG" id="jre:108994788"/>
<evidence type="ECO:0000256" key="1">
    <source>
        <dbReference type="SAM" id="MobiDB-lite"/>
    </source>
</evidence>
<dbReference type="Pfam" id="PF04438">
    <property type="entry name" value="zf-HIT"/>
    <property type="match status" value="1"/>
</dbReference>
<sequence>MESFRGFDNADVGSTMRKKRSSRRPHPDSQALLQRLNFFPSSAQPFCGGRYNENKNSSNMIVVSDGLGTGNKLKKLKLKVGGVTHTIHTKYGSDFRGDSLATNFSQYFDGPKHHDKHLLQDNIYGNHVGKGNGLKFKWKGFSQSCRNDRKEFSSRGMTSEGSPSAIYEPVRKSKRVPKRRVLDLAIEDNDDEDEELRYLGRLNASHISEDYEDEKCTQMADAMYGDDVEYYGSPGSGMDGRKQLRSDKSYEDNEYKEEEKRATSDVELECPGKKLKRGSPDLLFEGRNVSTPITRNRALQSGEDVLSGSGVCHTDLSNGAPSRRKKDKLSEVEQQCRRAEAAQRRKMQSEKAAREAEAEAIRKILGQDSGRKKREEKMKQRQCQLAQGKATNTITLASNTVRWVIGPTGTIVTFSEDIGLPTIFAPVPRSYPPPREKCAGPNCTNSYKYRDSKSKLPLCSLHCYRAIHQKMHPLIAC</sequence>
<dbReference type="GeneID" id="108994788"/>
<dbReference type="SMART" id="SM01406">
    <property type="entry name" value="PAPA-1"/>
    <property type="match status" value="1"/>
</dbReference>
<dbReference type="RefSeq" id="XP_018825689.1">
    <property type="nucleotide sequence ID" value="XM_018970144.2"/>
</dbReference>
<name>A0A2I4F218_JUGRE</name>
<dbReference type="GO" id="GO:0031011">
    <property type="term" value="C:Ino80 complex"/>
    <property type="evidence" value="ECO:0000318"/>
    <property type="project" value="GO_Central"/>
</dbReference>
<gene>
    <name evidence="4 5 6" type="primary">LOC108994788</name>
</gene>
<evidence type="ECO:0000259" key="2">
    <source>
        <dbReference type="SMART" id="SM01406"/>
    </source>
</evidence>
<accession>A0A2I4F218</accession>
<evidence type="ECO:0000313" key="6">
    <source>
        <dbReference type="RefSeq" id="XP_018825690.1"/>
    </source>
</evidence>
<organism evidence="3 5">
    <name type="scientific">Juglans regia</name>
    <name type="common">English walnut</name>
    <dbReference type="NCBI Taxonomy" id="51240"/>
    <lineage>
        <taxon>Eukaryota</taxon>
        <taxon>Viridiplantae</taxon>
        <taxon>Streptophyta</taxon>
        <taxon>Embryophyta</taxon>
        <taxon>Tracheophyta</taxon>
        <taxon>Spermatophyta</taxon>
        <taxon>Magnoliopsida</taxon>
        <taxon>eudicotyledons</taxon>
        <taxon>Gunneridae</taxon>
        <taxon>Pentapetalae</taxon>
        <taxon>rosids</taxon>
        <taxon>fabids</taxon>
        <taxon>Fagales</taxon>
        <taxon>Juglandaceae</taxon>
        <taxon>Juglans</taxon>
    </lineage>
</organism>
<evidence type="ECO:0000313" key="3">
    <source>
        <dbReference type="Proteomes" id="UP000235220"/>
    </source>
</evidence>
<feature type="region of interest" description="Disordered" evidence="1">
    <location>
        <begin position="1"/>
        <end position="29"/>
    </location>
</feature>